<dbReference type="NCBIfam" id="TIGR04529">
    <property type="entry name" value="MTB_hemophore"/>
    <property type="match status" value="1"/>
</dbReference>
<gene>
    <name evidence="3" type="ORF">NCTC10437_04998</name>
</gene>
<dbReference type="GO" id="GO:0020037">
    <property type="term" value="F:heme binding"/>
    <property type="evidence" value="ECO:0007669"/>
    <property type="project" value="InterPro"/>
</dbReference>
<accession>A0A3S4VT09</accession>
<feature type="domain" description="Haemophore haem-binding" evidence="2">
    <location>
        <begin position="43"/>
        <end position="117"/>
    </location>
</feature>
<dbReference type="AlphaFoldDB" id="A0A3S4VT09"/>
<dbReference type="KEGG" id="mauu:NCTC10437_04998"/>
<sequence length="169" mass="16902">MTSTLTTVRRGLFGMFAGGVLAFGSAAIIAPVAGAQPAPAPNPECTASNVAGTVSTAAASEGAYLTANPLTNEALTTISAQPEATSAYAAFFAENPQVQQELTAIHQPVSALRDNCGVMAVPTPVAQAVWDSGMMPEAPAMGTPADSAMGETPVTPAPAAPAATEMPMR</sequence>
<dbReference type="InterPro" id="IPR032407">
    <property type="entry name" value="MHB"/>
</dbReference>
<dbReference type="EMBL" id="LR134356">
    <property type="protein sequence ID" value="VEG57976.1"/>
    <property type="molecule type" value="Genomic_DNA"/>
</dbReference>
<dbReference type="Gene3D" id="1.20.20.20">
    <property type="entry name" value="Haemophore, haem-binding domain"/>
    <property type="match status" value="1"/>
</dbReference>
<evidence type="ECO:0000313" key="4">
    <source>
        <dbReference type="Proteomes" id="UP000279306"/>
    </source>
</evidence>
<dbReference type="Proteomes" id="UP000279306">
    <property type="component" value="Chromosome"/>
</dbReference>
<evidence type="ECO:0000256" key="1">
    <source>
        <dbReference type="SAM" id="MobiDB-lite"/>
    </source>
</evidence>
<name>A0A3S4VT09_MYCAU</name>
<proteinExistence type="predicted"/>
<reference evidence="3 4" key="1">
    <citation type="submission" date="2018-12" db="EMBL/GenBank/DDBJ databases">
        <authorList>
            <consortium name="Pathogen Informatics"/>
        </authorList>
    </citation>
    <scope>NUCLEOTIDE SEQUENCE [LARGE SCALE GENOMIC DNA]</scope>
    <source>
        <strain evidence="3 4">NCTC10437</strain>
    </source>
</reference>
<protein>
    <submittedName>
        <fullName evidence="3">Membrane protein</fullName>
    </submittedName>
</protein>
<dbReference type="InterPro" id="IPR038378">
    <property type="entry name" value="MHB_sf"/>
</dbReference>
<keyword evidence="4" id="KW-1185">Reference proteome</keyword>
<organism evidence="3 4">
    <name type="scientific">Mycolicibacterium aurum</name>
    <name type="common">Mycobacterium aurum</name>
    <dbReference type="NCBI Taxonomy" id="1791"/>
    <lineage>
        <taxon>Bacteria</taxon>
        <taxon>Bacillati</taxon>
        <taxon>Actinomycetota</taxon>
        <taxon>Actinomycetes</taxon>
        <taxon>Mycobacteriales</taxon>
        <taxon>Mycobacteriaceae</taxon>
        <taxon>Mycolicibacterium</taxon>
    </lineage>
</organism>
<dbReference type="OrthoDB" id="4753729at2"/>
<evidence type="ECO:0000259" key="2">
    <source>
        <dbReference type="Pfam" id="PF16525"/>
    </source>
</evidence>
<dbReference type="PROSITE" id="PS51318">
    <property type="entry name" value="TAT"/>
    <property type="match status" value="1"/>
</dbReference>
<dbReference type="Pfam" id="PF16525">
    <property type="entry name" value="MHB"/>
    <property type="match status" value="1"/>
</dbReference>
<dbReference type="InterPro" id="IPR006311">
    <property type="entry name" value="TAT_signal"/>
</dbReference>
<feature type="compositionally biased region" description="Low complexity" evidence="1">
    <location>
        <begin position="160"/>
        <end position="169"/>
    </location>
</feature>
<dbReference type="RefSeq" id="WP_048633749.1">
    <property type="nucleotide sequence ID" value="NZ_CVQQ01000013.1"/>
</dbReference>
<evidence type="ECO:0000313" key="3">
    <source>
        <dbReference type="EMBL" id="VEG57976.1"/>
    </source>
</evidence>
<dbReference type="STRING" id="1791.GCA_001049355_03888"/>
<feature type="region of interest" description="Disordered" evidence="1">
    <location>
        <begin position="142"/>
        <end position="169"/>
    </location>
</feature>